<dbReference type="STRING" id="34720.A0A195F9V4"/>
<evidence type="ECO:0000313" key="3">
    <source>
        <dbReference type="Proteomes" id="UP000078541"/>
    </source>
</evidence>
<evidence type="ECO:0000256" key="1">
    <source>
        <dbReference type="SAM" id="MobiDB-lite"/>
    </source>
</evidence>
<name>A0A195F9V4_9HYME</name>
<keyword evidence="3" id="KW-1185">Reference proteome</keyword>
<feature type="region of interest" description="Disordered" evidence="1">
    <location>
        <begin position="36"/>
        <end position="59"/>
    </location>
</feature>
<organism evidence="2 3">
    <name type="scientific">Trachymyrmex septentrionalis</name>
    <dbReference type="NCBI Taxonomy" id="34720"/>
    <lineage>
        <taxon>Eukaryota</taxon>
        <taxon>Metazoa</taxon>
        <taxon>Ecdysozoa</taxon>
        <taxon>Arthropoda</taxon>
        <taxon>Hexapoda</taxon>
        <taxon>Insecta</taxon>
        <taxon>Pterygota</taxon>
        <taxon>Neoptera</taxon>
        <taxon>Endopterygota</taxon>
        <taxon>Hymenoptera</taxon>
        <taxon>Apocrita</taxon>
        <taxon>Aculeata</taxon>
        <taxon>Formicoidea</taxon>
        <taxon>Formicidae</taxon>
        <taxon>Myrmicinae</taxon>
        <taxon>Trachymyrmex</taxon>
    </lineage>
</organism>
<reference evidence="2 3" key="1">
    <citation type="submission" date="2016-03" db="EMBL/GenBank/DDBJ databases">
        <title>Trachymyrmex septentrionalis WGS genome.</title>
        <authorList>
            <person name="Nygaard S."/>
            <person name="Hu H."/>
            <person name="Boomsma J."/>
            <person name="Zhang G."/>
        </authorList>
    </citation>
    <scope>NUCLEOTIDE SEQUENCE [LARGE SCALE GENOMIC DNA]</scope>
    <source>
        <strain evidence="2">Tsep2-gDNA-1</strain>
        <tissue evidence="2">Whole body</tissue>
    </source>
</reference>
<sequence length="59" mass="6888">MEQEIDVRKKLTREQKQIPILGRVIRVDHVSNYKAPKDSKNIDEETRNLRKEGCAPKKG</sequence>
<dbReference type="EMBL" id="KQ981727">
    <property type="protein sequence ID" value="KYN36829.1"/>
    <property type="molecule type" value="Genomic_DNA"/>
</dbReference>
<dbReference type="AlphaFoldDB" id="A0A195F9V4"/>
<dbReference type="Proteomes" id="UP000078541">
    <property type="component" value="Unassembled WGS sequence"/>
</dbReference>
<gene>
    <name evidence="2" type="ORF">ALC56_08620</name>
</gene>
<protein>
    <submittedName>
        <fullName evidence="2">RNA-binding motif protein, X-linked 2</fullName>
    </submittedName>
</protein>
<proteinExistence type="predicted"/>
<accession>A0A195F9V4</accession>
<evidence type="ECO:0000313" key="2">
    <source>
        <dbReference type="EMBL" id="KYN36829.1"/>
    </source>
</evidence>